<feature type="domain" description="Helix-turn-helix" evidence="1">
    <location>
        <begin position="26"/>
        <end position="75"/>
    </location>
</feature>
<dbReference type="EMBL" id="JBHSYQ010000015">
    <property type="protein sequence ID" value="MFC6999168.1"/>
    <property type="molecule type" value="Genomic_DNA"/>
</dbReference>
<dbReference type="RefSeq" id="WP_066617003.1">
    <property type="nucleotide sequence ID" value="NZ_JBHSYQ010000015.1"/>
</dbReference>
<accession>A0ABW2DRN3</accession>
<name>A0ABW2DRN3_9BACT</name>
<proteinExistence type="predicted"/>
<dbReference type="InterPro" id="IPR041657">
    <property type="entry name" value="HTH_17"/>
</dbReference>
<evidence type="ECO:0000313" key="3">
    <source>
        <dbReference type="Proteomes" id="UP001596405"/>
    </source>
</evidence>
<protein>
    <submittedName>
        <fullName evidence="2">Helix-turn-helix domain-containing protein</fullName>
    </submittedName>
</protein>
<comment type="caution">
    <text evidence="2">The sequence shown here is derived from an EMBL/GenBank/DDBJ whole genome shotgun (WGS) entry which is preliminary data.</text>
</comment>
<organism evidence="2 3">
    <name type="scientific">Rufibacter roseus</name>
    <dbReference type="NCBI Taxonomy" id="1567108"/>
    <lineage>
        <taxon>Bacteria</taxon>
        <taxon>Pseudomonadati</taxon>
        <taxon>Bacteroidota</taxon>
        <taxon>Cytophagia</taxon>
        <taxon>Cytophagales</taxon>
        <taxon>Hymenobacteraceae</taxon>
        <taxon>Rufibacter</taxon>
    </lineage>
</organism>
<gene>
    <name evidence="2" type="ORF">ACFQHR_16145</name>
</gene>
<dbReference type="Proteomes" id="UP001596405">
    <property type="component" value="Unassembled WGS sequence"/>
</dbReference>
<dbReference type="SUPFAM" id="SSF46955">
    <property type="entry name" value="Putative DNA-binding domain"/>
    <property type="match status" value="1"/>
</dbReference>
<evidence type="ECO:0000313" key="2">
    <source>
        <dbReference type="EMBL" id="MFC6999168.1"/>
    </source>
</evidence>
<reference evidence="3" key="1">
    <citation type="journal article" date="2019" name="Int. J. Syst. Evol. Microbiol.">
        <title>The Global Catalogue of Microorganisms (GCM) 10K type strain sequencing project: providing services to taxonomists for standard genome sequencing and annotation.</title>
        <authorList>
            <consortium name="The Broad Institute Genomics Platform"/>
            <consortium name="The Broad Institute Genome Sequencing Center for Infectious Disease"/>
            <person name="Wu L."/>
            <person name="Ma J."/>
        </authorList>
    </citation>
    <scope>NUCLEOTIDE SEQUENCE [LARGE SCALE GENOMIC DNA]</scope>
    <source>
        <strain evidence="3">CGMCC 4.7393</strain>
    </source>
</reference>
<evidence type="ECO:0000259" key="1">
    <source>
        <dbReference type="Pfam" id="PF12728"/>
    </source>
</evidence>
<keyword evidence="3" id="KW-1185">Reference proteome</keyword>
<dbReference type="InterPro" id="IPR009061">
    <property type="entry name" value="DNA-bd_dom_put_sf"/>
</dbReference>
<dbReference type="Pfam" id="PF12728">
    <property type="entry name" value="HTH_17"/>
    <property type="match status" value="1"/>
</dbReference>
<sequence>MLVQVLSEHLNVKESNALGSQNQVQYLTRVEASKLLQISLPTLNDYTKRGIISSYRIGSNVRYKSSDIESALQERCYSPNRKGVRHA</sequence>